<dbReference type="Pfam" id="PF04295">
    <property type="entry name" value="GD_AH_second"/>
    <property type="match status" value="1"/>
</dbReference>
<comment type="similarity">
    <text evidence="1">Belongs to the UxaA family.</text>
</comment>
<keyword evidence="4" id="KW-0378">Hydrolase</keyword>
<dbReference type="Proteomes" id="UP000183255">
    <property type="component" value="Unassembled WGS sequence"/>
</dbReference>
<dbReference type="InterPro" id="IPR052172">
    <property type="entry name" value="UxaA_altronate/galactarate_dh"/>
</dbReference>
<dbReference type="GO" id="GO:0019698">
    <property type="term" value="P:D-galacturonate catabolic process"/>
    <property type="evidence" value="ECO:0007669"/>
    <property type="project" value="TreeGrafter"/>
</dbReference>
<dbReference type="PANTHER" id="PTHR30536:SF5">
    <property type="entry name" value="ALTRONATE DEHYDRATASE"/>
    <property type="match status" value="1"/>
</dbReference>
<evidence type="ECO:0000259" key="3">
    <source>
        <dbReference type="SMART" id="SM00858"/>
    </source>
</evidence>
<name>A0A1G8K996_9CLOT</name>
<dbReference type="GO" id="GO:0016787">
    <property type="term" value="F:hydrolase activity"/>
    <property type="evidence" value="ECO:0007669"/>
    <property type="project" value="UniProtKB-KW"/>
</dbReference>
<dbReference type="CDD" id="cd11613">
    <property type="entry name" value="SAF_AH_GD"/>
    <property type="match status" value="1"/>
</dbReference>
<dbReference type="Gene3D" id="2.30.130.110">
    <property type="match status" value="1"/>
</dbReference>
<evidence type="ECO:0000313" key="5">
    <source>
        <dbReference type="Proteomes" id="UP000183255"/>
    </source>
</evidence>
<dbReference type="InterPro" id="IPR007392">
    <property type="entry name" value="GD_AH_second"/>
</dbReference>
<dbReference type="Pfam" id="PF08666">
    <property type="entry name" value="SAF"/>
    <property type="match status" value="1"/>
</dbReference>
<dbReference type="EMBL" id="FNDZ01000002">
    <property type="protein sequence ID" value="SDI39929.1"/>
    <property type="molecule type" value="Genomic_DNA"/>
</dbReference>
<dbReference type="SMART" id="SM00858">
    <property type="entry name" value="SAF"/>
    <property type="match status" value="1"/>
</dbReference>
<dbReference type="GO" id="GO:0016829">
    <property type="term" value="F:lyase activity"/>
    <property type="evidence" value="ECO:0007669"/>
    <property type="project" value="UniProtKB-KW"/>
</dbReference>
<evidence type="ECO:0000256" key="2">
    <source>
        <dbReference type="ARBA" id="ARBA00023239"/>
    </source>
</evidence>
<gene>
    <name evidence="4" type="ORF">SAMN05421804_102239</name>
</gene>
<dbReference type="InterPro" id="IPR044144">
    <property type="entry name" value="SAF_UxaA/GarD"/>
</dbReference>
<reference evidence="4 5" key="1">
    <citation type="submission" date="2016-10" db="EMBL/GenBank/DDBJ databases">
        <authorList>
            <person name="de Groot N.N."/>
        </authorList>
    </citation>
    <scope>NUCLEOTIDE SEQUENCE [LARGE SCALE GENOMIC DNA]</scope>
    <source>
        <strain evidence="4 5">CGMCC 1.5058</strain>
    </source>
</reference>
<sequence length="498" mass="54736">MEEMNKLYLITEKDNVAVALLPVVEKEELQAGEEKVTALTDIPVGHKIALRDISAGEDIMKYGFSIGIAKENIKKGAHVHTHNVKTGLHDLMEYRYTPKREDYRVFDGPETFLGYRRKNGLVGIRNELWIVPTVGCVNGVAELIIKKFRERVQPEGLDAIEVFSHNYGCSQLGDDHENTKTILADLVKHPNAGGVLVLGLGCENNTMEDFRLAVGEVDEDRVQFIVTQQVGNEIEEGIRALTRIYEAMKEDRRVEVPVSELKIGLKCGGSDGFSGITANPLLGRFSDYLVGKGGTTILTEVPEMFGAETILMDRAVDEEVFEKTVHLVNDFKQYFIDNRQPIYENPSPGNKAGGITTLEDKSLGCTQKGGSSLVTDVLKYGELSSKKGLNLLSAPGNDLVASTALGASGCHMVLFTTGRGTPFGSFVPTVKISSNSRIYDLKPHWIDFNAGQMLDGMDSDDMTKEFISYIIDVASGKLVNNEEAGFREISIFKTGVTL</sequence>
<evidence type="ECO:0000313" key="4">
    <source>
        <dbReference type="EMBL" id="SDI39929.1"/>
    </source>
</evidence>
<feature type="domain" description="SAF" evidence="3">
    <location>
        <begin position="14"/>
        <end position="85"/>
    </location>
</feature>
<keyword evidence="2" id="KW-0456">Lyase</keyword>
<dbReference type="InterPro" id="IPR013974">
    <property type="entry name" value="SAF"/>
</dbReference>
<organism evidence="4 5">
    <name type="scientific">Proteiniclasticum ruminis</name>
    <dbReference type="NCBI Taxonomy" id="398199"/>
    <lineage>
        <taxon>Bacteria</taxon>
        <taxon>Bacillati</taxon>
        <taxon>Bacillota</taxon>
        <taxon>Clostridia</taxon>
        <taxon>Eubacteriales</taxon>
        <taxon>Clostridiaceae</taxon>
        <taxon>Proteiniclasticum</taxon>
    </lineage>
</organism>
<dbReference type="PANTHER" id="PTHR30536">
    <property type="entry name" value="ALTRONATE/GALACTARATE DEHYDRATASE"/>
    <property type="match status" value="1"/>
</dbReference>
<dbReference type="Pfam" id="PF20629">
    <property type="entry name" value="GD_AH_C"/>
    <property type="match status" value="1"/>
</dbReference>
<proteinExistence type="inferred from homology"/>
<accession>A0A1G8K996</accession>
<evidence type="ECO:0000256" key="1">
    <source>
        <dbReference type="ARBA" id="ARBA00010986"/>
    </source>
</evidence>
<dbReference type="InterPro" id="IPR048332">
    <property type="entry name" value="GD_AH_C"/>
</dbReference>
<dbReference type="AlphaFoldDB" id="A0A1G8K996"/>
<protein>
    <submittedName>
        <fullName evidence="4">Altronate hydrolase</fullName>
    </submittedName>
</protein>